<evidence type="ECO:0000313" key="1">
    <source>
        <dbReference type="EMBL" id="KUF41313.1"/>
    </source>
</evidence>
<comment type="caution">
    <text evidence="1">The sequence shown here is derived from an EMBL/GenBank/DDBJ whole genome shotgun (WGS) entry which is preliminary data.</text>
</comment>
<name>A0A0W7Z1Z7_9BURK</name>
<dbReference type="EMBL" id="LPXH01000024">
    <property type="protein sequence ID" value="KUF41313.1"/>
    <property type="molecule type" value="Genomic_DNA"/>
</dbReference>
<dbReference type="Proteomes" id="UP000053300">
    <property type="component" value="Unassembled WGS sequence"/>
</dbReference>
<reference evidence="1 2" key="1">
    <citation type="submission" date="2015-12" db="EMBL/GenBank/DDBJ databases">
        <title>Complete genome sequence of a multi-drug resistant strain Acidovorax sp. 12322-1.</title>
        <authorList>
            <person name="Ming D."/>
            <person name="Wang M."/>
            <person name="Hu S."/>
            <person name="Zhou Y."/>
            <person name="Jiang T."/>
        </authorList>
    </citation>
    <scope>NUCLEOTIDE SEQUENCE [LARGE SCALE GENOMIC DNA]</scope>
    <source>
        <strain evidence="1 2">12322-1</strain>
    </source>
</reference>
<sequence length="128" mass="13918">MEFIKCALNGLLPHWIPLLLCANFFCFSLGHSPLPPLAFTPSPSGGRQGWGPGMASGVGYAWLAPTLTLPQRGRERITLTPALSHKWEREYTQAMVRQVVGMHWVAPHPPPAGEGMLFPSPVYGRGSG</sequence>
<evidence type="ECO:0000313" key="2">
    <source>
        <dbReference type="Proteomes" id="UP000053300"/>
    </source>
</evidence>
<dbReference type="AlphaFoldDB" id="A0A0W7Z1Z7"/>
<keyword evidence="2" id="KW-1185">Reference proteome</keyword>
<accession>A0A0W7Z1Z7</accession>
<protein>
    <submittedName>
        <fullName evidence="1">Uncharacterized protein</fullName>
    </submittedName>
</protein>
<organism evidence="1 2">
    <name type="scientific">Comamonas kerstersii</name>
    <dbReference type="NCBI Taxonomy" id="225992"/>
    <lineage>
        <taxon>Bacteria</taxon>
        <taxon>Pseudomonadati</taxon>
        <taxon>Pseudomonadota</taxon>
        <taxon>Betaproteobacteria</taxon>
        <taxon>Burkholderiales</taxon>
        <taxon>Comamonadaceae</taxon>
        <taxon>Comamonas</taxon>
    </lineage>
</organism>
<proteinExistence type="predicted"/>
<gene>
    <name evidence="1" type="ORF">AS359_14035</name>
</gene>